<dbReference type="AlphaFoldDB" id="A0A2W2AIF9"/>
<dbReference type="PANTHER" id="PTHR47197">
    <property type="entry name" value="PROTEIN NIRF"/>
    <property type="match status" value="1"/>
</dbReference>
<keyword evidence="1" id="KW-0732">Signal</keyword>
<gene>
    <name evidence="2" type="ORF">DN068_08250</name>
</gene>
<dbReference type="InterPro" id="IPR051200">
    <property type="entry name" value="Host-pathogen_enzymatic-act"/>
</dbReference>
<dbReference type="InterPro" id="IPR015943">
    <property type="entry name" value="WD40/YVTN_repeat-like_dom_sf"/>
</dbReference>
<dbReference type="InterPro" id="IPR011048">
    <property type="entry name" value="Haem_d1_sf"/>
</dbReference>
<dbReference type="Gene3D" id="2.130.10.10">
    <property type="entry name" value="YVTN repeat-like/Quinoprotein amine dehydrogenase"/>
    <property type="match status" value="2"/>
</dbReference>
<dbReference type="Proteomes" id="UP000248745">
    <property type="component" value="Unassembled WGS sequence"/>
</dbReference>
<feature type="signal peptide" evidence="1">
    <location>
        <begin position="1"/>
        <end position="21"/>
    </location>
</feature>
<dbReference type="SUPFAM" id="SSF51004">
    <property type="entry name" value="C-terminal (heme d1) domain of cytochrome cd1-nitrite reductase"/>
    <property type="match status" value="1"/>
</dbReference>
<sequence length="339" mass="36279">MNFAAKITLAAALLSTTASFAQKTNYRMLQSFPVAGNEKWDYLAINPTTNNLYIAHGSQVNIINKVNGDSVGVLNNTSGVHGVAFVPALNKGFMSNGKLNTVTVFDMQTNVEIVQIPVGQNPDAIMYEPVSGYVFVGNGKSANISVIDPKENKLLKSIDLGGKPETAVSDNAGKLYVNIEDKSEIVVLDVKSLAVEAHWPLGAGKEPSGLAIDPKQMKLFAGCDNEKLIVMDAKTGKAEQELPIEEECDGVAFDPVSQHIFSANGEGTLTVIARNANGKYYVAQNVKTRKGARTLTVDPTTNKIYLPVADSESPAGENAQKHTKPVFKPGSFRVLVVGI</sequence>
<evidence type="ECO:0000313" key="3">
    <source>
        <dbReference type="Proteomes" id="UP000248745"/>
    </source>
</evidence>
<evidence type="ECO:0000256" key="1">
    <source>
        <dbReference type="SAM" id="SignalP"/>
    </source>
</evidence>
<accession>A0A2W2AIF9</accession>
<organism evidence="2 3">
    <name type="scientific">Taibaiella soli</name>
    <dbReference type="NCBI Taxonomy" id="1649169"/>
    <lineage>
        <taxon>Bacteria</taxon>
        <taxon>Pseudomonadati</taxon>
        <taxon>Bacteroidota</taxon>
        <taxon>Chitinophagia</taxon>
        <taxon>Chitinophagales</taxon>
        <taxon>Chitinophagaceae</taxon>
        <taxon>Taibaiella</taxon>
    </lineage>
</organism>
<keyword evidence="3" id="KW-1185">Reference proteome</keyword>
<protein>
    <submittedName>
        <fullName evidence="2">YncE family protein</fullName>
    </submittedName>
</protein>
<name>A0A2W2AIF9_9BACT</name>
<dbReference type="PANTHER" id="PTHR47197:SF3">
    <property type="entry name" value="DIHYDRO-HEME D1 DEHYDROGENASE"/>
    <property type="match status" value="1"/>
</dbReference>
<comment type="caution">
    <text evidence="2">The sequence shown here is derived from an EMBL/GenBank/DDBJ whole genome shotgun (WGS) entry which is preliminary data.</text>
</comment>
<feature type="chain" id="PRO_5016113449" evidence="1">
    <location>
        <begin position="22"/>
        <end position="339"/>
    </location>
</feature>
<reference evidence="2 3" key="1">
    <citation type="submission" date="2018-06" db="EMBL/GenBank/DDBJ databases">
        <title>Mucibacter soli gen. nov., sp. nov., a new member of the family Chitinophagaceae producing mucin.</title>
        <authorList>
            <person name="Kim M.-K."/>
            <person name="Park S."/>
            <person name="Kim T.-S."/>
            <person name="Joung Y."/>
            <person name="Han J.-H."/>
            <person name="Kim S.B."/>
        </authorList>
    </citation>
    <scope>NUCLEOTIDE SEQUENCE [LARGE SCALE GENOMIC DNA]</scope>
    <source>
        <strain evidence="2 3">R1-15</strain>
    </source>
</reference>
<proteinExistence type="predicted"/>
<dbReference type="EMBL" id="QKTW01000013">
    <property type="protein sequence ID" value="PZF73372.1"/>
    <property type="molecule type" value="Genomic_DNA"/>
</dbReference>
<dbReference type="OrthoDB" id="7187796at2"/>
<evidence type="ECO:0000313" key="2">
    <source>
        <dbReference type="EMBL" id="PZF73372.1"/>
    </source>
</evidence>